<dbReference type="STRING" id="1035195.HMPREF9997_01037"/>
<sequence length="209" mass="22716">MTEHPITNEQPRRSRRRKATVEEEIANDAIVGSPSDAEVVFIGPVGVGKTTAVQTLSSVPPINTEVMMFEGAEEFLHTSKTTTTVGIDYGMWVRPDGKVIGLFGTTGQDRFTDSRTPLLNPDAGIVIWLYGDSDTLGADLGSWITTAGGPTNSHRILIGVNYPTDEGLNEIKATLEQLELGHIRVTTADPRNIDDVRRVVNDVLQFNGV</sequence>
<dbReference type="InterPro" id="IPR052705">
    <property type="entry name" value="Gliding_Motility_GTPase"/>
</dbReference>
<dbReference type="PANTHER" id="PTHR42708">
    <property type="entry name" value="ATP/GTP-BINDING PROTEIN-RELATED"/>
    <property type="match status" value="1"/>
</dbReference>
<evidence type="ECO:0000313" key="1">
    <source>
        <dbReference type="EMBL" id="EKX90970.1"/>
    </source>
</evidence>
<dbReference type="OrthoDB" id="4319884at2"/>
<dbReference type="PATRIC" id="fig|1035195.3.peg.922"/>
<comment type="caution">
    <text evidence="1">The sequence shown here is derived from an EMBL/GenBank/DDBJ whole genome shotgun (WGS) entry which is preliminary data.</text>
</comment>
<gene>
    <name evidence="1" type="ORF">HMPREF9997_01037</name>
</gene>
<dbReference type="Proteomes" id="UP000010445">
    <property type="component" value="Unassembled WGS sequence"/>
</dbReference>
<dbReference type="SUPFAM" id="SSF52540">
    <property type="entry name" value="P-loop containing nucleoside triphosphate hydrolases"/>
    <property type="match status" value="1"/>
</dbReference>
<dbReference type="Gene3D" id="3.40.50.300">
    <property type="entry name" value="P-loop containing nucleotide triphosphate hydrolases"/>
    <property type="match status" value="1"/>
</dbReference>
<protein>
    <submittedName>
        <fullName evidence="1">Uncharacterized protein</fullName>
    </submittedName>
</protein>
<dbReference type="CDD" id="cd00882">
    <property type="entry name" value="Ras_like_GTPase"/>
    <property type="match status" value="1"/>
</dbReference>
<dbReference type="PANTHER" id="PTHR42708:SF1">
    <property type="entry name" value="GLIDING MOTILITY PROTEIN MGLA"/>
    <property type="match status" value="1"/>
</dbReference>
<dbReference type="eggNOG" id="COG2229">
    <property type="taxonomic scope" value="Bacteria"/>
</dbReference>
<dbReference type="AlphaFoldDB" id="L1MIV0"/>
<keyword evidence="2" id="KW-1185">Reference proteome</keyword>
<proteinExistence type="predicted"/>
<dbReference type="RefSeq" id="WP_006063275.1">
    <property type="nucleotide sequence ID" value="NZ_KB290830.1"/>
</dbReference>
<dbReference type="InterPro" id="IPR027417">
    <property type="entry name" value="P-loop_NTPase"/>
</dbReference>
<dbReference type="EMBL" id="AMEM01000016">
    <property type="protein sequence ID" value="EKX90970.1"/>
    <property type="molecule type" value="Genomic_DNA"/>
</dbReference>
<accession>L1MIV0</accession>
<evidence type="ECO:0000313" key="2">
    <source>
        <dbReference type="Proteomes" id="UP000010445"/>
    </source>
</evidence>
<organism evidence="1 2">
    <name type="scientific">Corynebacterium durum F0235</name>
    <dbReference type="NCBI Taxonomy" id="1035195"/>
    <lineage>
        <taxon>Bacteria</taxon>
        <taxon>Bacillati</taxon>
        <taxon>Actinomycetota</taxon>
        <taxon>Actinomycetes</taxon>
        <taxon>Mycobacteriales</taxon>
        <taxon>Corynebacteriaceae</taxon>
        <taxon>Corynebacterium</taxon>
    </lineage>
</organism>
<reference evidence="1 2" key="1">
    <citation type="submission" date="2012-05" db="EMBL/GenBank/DDBJ databases">
        <authorList>
            <person name="Weinstock G."/>
            <person name="Sodergren E."/>
            <person name="Lobos E.A."/>
            <person name="Fulton L."/>
            <person name="Fulton R."/>
            <person name="Courtney L."/>
            <person name="Fronick C."/>
            <person name="O'Laughlin M."/>
            <person name="Godfrey J."/>
            <person name="Wilson R.M."/>
            <person name="Miner T."/>
            <person name="Farmer C."/>
            <person name="Delehaunty K."/>
            <person name="Cordes M."/>
            <person name="Minx P."/>
            <person name="Tomlinson C."/>
            <person name="Chen J."/>
            <person name="Wollam A."/>
            <person name="Pepin K.H."/>
            <person name="Bhonagiri V."/>
            <person name="Zhang X."/>
            <person name="Suruliraj S."/>
            <person name="Warren W."/>
            <person name="Mitreva M."/>
            <person name="Mardis E.R."/>
            <person name="Wilson R.K."/>
        </authorList>
    </citation>
    <scope>NUCLEOTIDE SEQUENCE [LARGE SCALE GENOMIC DNA]</scope>
    <source>
        <strain evidence="1 2">F0235</strain>
    </source>
</reference>
<name>L1MIV0_9CORY</name>
<dbReference type="HOGENOM" id="CLU_077970_2_0_11"/>